<accession>A0A942UUX8</accession>
<gene>
    <name evidence="2" type="ORF">GOQ27_05750</name>
</gene>
<dbReference type="RefSeq" id="WP_203365882.1">
    <property type="nucleotide sequence ID" value="NZ_WSFT01000024.1"/>
</dbReference>
<name>A0A942UUX8_9FIRM</name>
<feature type="transmembrane region" description="Helical" evidence="1">
    <location>
        <begin position="12"/>
        <end position="33"/>
    </location>
</feature>
<keyword evidence="1" id="KW-1133">Transmembrane helix</keyword>
<comment type="caution">
    <text evidence="2">The sequence shown here is derived from an EMBL/GenBank/DDBJ whole genome shotgun (WGS) entry which is preliminary data.</text>
</comment>
<keyword evidence="1" id="KW-0812">Transmembrane</keyword>
<organism evidence="2 3">
    <name type="scientific">Anaeromonas frigoriresistens</name>
    <dbReference type="NCBI Taxonomy" id="2683708"/>
    <lineage>
        <taxon>Bacteria</taxon>
        <taxon>Bacillati</taxon>
        <taxon>Bacillota</taxon>
        <taxon>Tissierellia</taxon>
        <taxon>Tissierellales</taxon>
        <taxon>Thermohalobacteraceae</taxon>
        <taxon>Anaeromonas</taxon>
    </lineage>
</organism>
<reference evidence="2" key="1">
    <citation type="submission" date="2019-12" db="EMBL/GenBank/DDBJ databases">
        <title>Clostridiaceae gen. nov. sp. nov., isolated from sediment in Xinjiang, China.</title>
        <authorList>
            <person name="Zhang R."/>
        </authorList>
    </citation>
    <scope>NUCLEOTIDE SEQUENCE</scope>
    <source>
        <strain evidence="2">D2Q-11</strain>
    </source>
</reference>
<protein>
    <submittedName>
        <fullName evidence="2">Uncharacterized protein</fullName>
    </submittedName>
</protein>
<keyword evidence="1" id="KW-0472">Membrane</keyword>
<feature type="transmembrane region" description="Helical" evidence="1">
    <location>
        <begin position="39"/>
        <end position="59"/>
    </location>
</feature>
<keyword evidence="3" id="KW-1185">Reference proteome</keyword>
<dbReference type="AlphaFoldDB" id="A0A942UUX8"/>
<evidence type="ECO:0000313" key="3">
    <source>
        <dbReference type="Proteomes" id="UP000724672"/>
    </source>
</evidence>
<dbReference type="Proteomes" id="UP000724672">
    <property type="component" value="Unassembled WGS sequence"/>
</dbReference>
<sequence length="72" mass="8747">MRKMDEMEMAISLKAVKWAWLYTIIFLFIWTIYDYIKVGSFNSLAFILLISQNLIRMSIEQYLKWKMGKNEE</sequence>
<evidence type="ECO:0000256" key="1">
    <source>
        <dbReference type="SAM" id="Phobius"/>
    </source>
</evidence>
<proteinExistence type="predicted"/>
<evidence type="ECO:0000313" key="2">
    <source>
        <dbReference type="EMBL" id="MBS4537955.1"/>
    </source>
</evidence>
<dbReference type="EMBL" id="WSFT01000024">
    <property type="protein sequence ID" value="MBS4537955.1"/>
    <property type="molecule type" value="Genomic_DNA"/>
</dbReference>